<name>A0A6B0UC07_IXORI</name>
<dbReference type="AlphaFoldDB" id="A0A6B0UC07"/>
<organism evidence="1">
    <name type="scientific">Ixodes ricinus</name>
    <name type="common">Common tick</name>
    <name type="synonym">Acarus ricinus</name>
    <dbReference type="NCBI Taxonomy" id="34613"/>
    <lineage>
        <taxon>Eukaryota</taxon>
        <taxon>Metazoa</taxon>
        <taxon>Ecdysozoa</taxon>
        <taxon>Arthropoda</taxon>
        <taxon>Chelicerata</taxon>
        <taxon>Arachnida</taxon>
        <taxon>Acari</taxon>
        <taxon>Parasitiformes</taxon>
        <taxon>Ixodida</taxon>
        <taxon>Ixodoidea</taxon>
        <taxon>Ixodidae</taxon>
        <taxon>Ixodinae</taxon>
        <taxon>Ixodes</taxon>
    </lineage>
</organism>
<evidence type="ECO:0000313" key="1">
    <source>
        <dbReference type="EMBL" id="MXU88141.1"/>
    </source>
</evidence>
<proteinExistence type="predicted"/>
<protein>
    <submittedName>
        <fullName evidence="1">Putative secreted protein</fullName>
    </submittedName>
</protein>
<accession>A0A6B0UC07</accession>
<dbReference type="EMBL" id="GIFC01006058">
    <property type="protein sequence ID" value="MXU88141.1"/>
    <property type="molecule type" value="Transcribed_RNA"/>
</dbReference>
<sequence length="100" mass="11813">MFKLLFIFYIYQGSYPAEVPKIFLSGFLNLCDKGRGMNNIKHQYLFNYEYNFLKNCMFIIMNIGNRVVQILTTLHANIVTAMQFLRAPVLTWRLPLKNII</sequence>
<reference evidence="1" key="1">
    <citation type="submission" date="2019-12" db="EMBL/GenBank/DDBJ databases">
        <title>An insight into the sialome of adult female Ixodes ricinus ticks feeding for 6 days.</title>
        <authorList>
            <person name="Perner J."/>
            <person name="Ribeiro J.M.C."/>
        </authorList>
    </citation>
    <scope>NUCLEOTIDE SEQUENCE</scope>
    <source>
        <strain evidence="1">Semi-engorged</strain>
        <tissue evidence="1">Salivary glands</tissue>
    </source>
</reference>